<organism evidence="11 12">
    <name type="scientific">Congregibacter variabilis</name>
    <dbReference type="NCBI Taxonomy" id="3081200"/>
    <lineage>
        <taxon>Bacteria</taxon>
        <taxon>Pseudomonadati</taxon>
        <taxon>Pseudomonadota</taxon>
        <taxon>Gammaproteobacteria</taxon>
        <taxon>Cellvibrionales</taxon>
        <taxon>Halieaceae</taxon>
        <taxon>Congregibacter</taxon>
    </lineage>
</organism>
<feature type="transmembrane region" description="Helical" evidence="7">
    <location>
        <begin position="234"/>
        <end position="251"/>
    </location>
</feature>
<comment type="subunit">
    <text evidence="7">Forms a complex with DabA.</text>
</comment>
<evidence type="ECO:0000256" key="4">
    <source>
        <dbReference type="ARBA" id="ARBA00022692"/>
    </source>
</evidence>
<sequence length="514" mass="54207">MSLPLIWLASAVWCRAGADYRQLTARRLSLTGGIGAMLIALASVAFLVLNGPTTLAVPGVLGKVFSVRVDAVSVAMTVLVSFVGLVVVRFSHSYLMGDSRQADFLRYLMQTLAAVTVLVMAGNVVLLLVGWVCMSLSLHRLLVFYPDRPRAQLAARKKFIIARSGDVVLALAVVLLVRATGSTDIASIASLVQGEEGLSLTAPALLLVLAALLKSAQFPTHGWIAEVMEAPTPVSALLHAGIVNAGGFLIIRFADVISASGPALYALLIVGGVTALFGSLVMMTQRSVKGALAYSTVAQMGFMLLQCGLGAFSSAMLHIVAHSLYKAHAFLSSGSVVDVARGNGFQANAAPVRASLMLLCLFIAGAIFAVWSTVLGITVATKPAIVGLGAILVFAAMHLVIQSSRGQRSVLVIVRASFAAALVAGLYFTLQALAVITFENSVPAAGSLDSVQLTLMVLMLVTFGAVTVIQWYLPSARNSARWQAFWVHLSNGFYVNQIFNQLIAVPRVSGEPQR</sequence>
<dbReference type="PANTHER" id="PTHR42829:SF1">
    <property type="entry name" value="INORGANIC CARBON TRANSPORTER SUBUNIT DABB-RELATED"/>
    <property type="match status" value="1"/>
</dbReference>
<name>A0ABZ0I5I6_9GAMM</name>
<dbReference type="InterPro" id="IPR001750">
    <property type="entry name" value="ND/Mrp_TM"/>
</dbReference>
<evidence type="ECO:0000256" key="5">
    <source>
        <dbReference type="ARBA" id="ARBA00022989"/>
    </source>
</evidence>
<comment type="similarity">
    <text evidence="7">Belongs to the inorganic carbon transporter (TC 9.A.2) DabB family.</text>
</comment>
<dbReference type="PRINTS" id="PR01434">
    <property type="entry name" value="NADHDHGNASE5"/>
</dbReference>
<feature type="transmembrane region" description="Helical" evidence="7">
    <location>
        <begin position="450"/>
        <end position="473"/>
    </location>
</feature>
<feature type="transmembrane region" description="Helical" evidence="7">
    <location>
        <begin position="71"/>
        <end position="92"/>
    </location>
</feature>
<evidence type="ECO:0000313" key="11">
    <source>
        <dbReference type="EMBL" id="WOJ94481.1"/>
    </source>
</evidence>
<dbReference type="EMBL" id="CP136864">
    <property type="protein sequence ID" value="WOJ94481.1"/>
    <property type="molecule type" value="Genomic_DNA"/>
</dbReference>
<dbReference type="RefSeq" id="WP_407349117.1">
    <property type="nucleotide sequence ID" value="NZ_CP136864.1"/>
</dbReference>
<feature type="transmembrane region" description="Helical" evidence="7">
    <location>
        <begin position="263"/>
        <end position="282"/>
    </location>
</feature>
<evidence type="ECO:0000256" key="7">
    <source>
        <dbReference type="HAMAP-Rule" id="MF_00862"/>
    </source>
</evidence>
<evidence type="ECO:0000256" key="2">
    <source>
        <dbReference type="ARBA" id="ARBA00022448"/>
    </source>
</evidence>
<protein>
    <recommendedName>
        <fullName evidence="7">Probable inorganic carbon transporter subunit DabB</fullName>
    </recommendedName>
</protein>
<feature type="domain" description="NADH-Ubiquinone oxidoreductase (complex I) chain 5 N-terminal" evidence="10">
    <location>
        <begin position="65"/>
        <end position="104"/>
    </location>
</feature>
<proteinExistence type="inferred from homology"/>
<dbReference type="HAMAP" id="MF_00862">
    <property type="entry name" value="DabB"/>
    <property type="match status" value="1"/>
</dbReference>
<feature type="transmembrane region" description="Helical" evidence="7">
    <location>
        <begin position="413"/>
        <end position="438"/>
    </location>
</feature>
<dbReference type="NCBIfam" id="NF006029">
    <property type="entry name" value="PRK08168.1"/>
    <property type="match status" value="1"/>
</dbReference>
<comment type="subcellular location">
    <subcellularLocation>
        <location evidence="7">Cell membrane</location>
        <topology evidence="7">Multi-pass membrane protein</topology>
    </subcellularLocation>
    <subcellularLocation>
        <location evidence="1">Endomembrane system</location>
        <topology evidence="1">Multi-pass membrane protein</topology>
    </subcellularLocation>
    <subcellularLocation>
        <location evidence="8">Membrane</location>
        <topology evidence="8">Multi-pass membrane protein</topology>
    </subcellularLocation>
</comment>
<dbReference type="InterPro" id="IPR046396">
    <property type="entry name" value="Transporter_DabB"/>
</dbReference>
<evidence type="ECO:0000256" key="6">
    <source>
        <dbReference type="ARBA" id="ARBA00023136"/>
    </source>
</evidence>
<evidence type="ECO:0000256" key="8">
    <source>
        <dbReference type="RuleBase" id="RU000320"/>
    </source>
</evidence>
<evidence type="ECO:0000259" key="10">
    <source>
        <dbReference type="Pfam" id="PF00662"/>
    </source>
</evidence>
<feature type="transmembrane region" description="Helical" evidence="7">
    <location>
        <begin position="28"/>
        <end position="50"/>
    </location>
</feature>
<comment type="function">
    <text evidence="7">Part of an energy-coupled inorganic carbon pump.</text>
</comment>
<dbReference type="Pfam" id="PF00662">
    <property type="entry name" value="Proton_antipo_N"/>
    <property type="match status" value="1"/>
</dbReference>
<evidence type="ECO:0000259" key="9">
    <source>
        <dbReference type="Pfam" id="PF00361"/>
    </source>
</evidence>
<feature type="transmembrane region" description="Helical" evidence="7">
    <location>
        <begin position="302"/>
        <end position="321"/>
    </location>
</feature>
<gene>
    <name evidence="7" type="primary">dabB</name>
    <name evidence="11" type="ORF">R0135_04790</name>
</gene>
<keyword evidence="3 7" id="KW-1003">Cell membrane</keyword>
<keyword evidence="5 7" id="KW-1133">Transmembrane helix</keyword>
<feature type="transmembrane region" description="Helical" evidence="7">
    <location>
        <begin position="356"/>
        <end position="378"/>
    </location>
</feature>
<keyword evidence="6 7" id="KW-0472">Membrane</keyword>
<dbReference type="Proteomes" id="UP001626537">
    <property type="component" value="Chromosome"/>
</dbReference>
<evidence type="ECO:0000256" key="1">
    <source>
        <dbReference type="ARBA" id="ARBA00004127"/>
    </source>
</evidence>
<dbReference type="InterPro" id="IPR001516">
    <property type="entry name" value="Proton_antipo_N"/>
</dbReference>
<evidence type="ECO:0000313" key="12">
    <source>
        <dbReference type="Proteomes" id="UP001626537"/>
    </source>
</evidence>
<feature type="transmembrane region" description="Helical" evidence="7">
    <location>
        <begin position="112"/>
        <end position="138"/>
    </location>
</feature>
<feature type="domain" description="NADH:quinone oxidoreductase/Mrp antiporter transmembrane" evidence="9">
    <location>
        <begin position="121"/>
        <end position="385"/>
    </location>
</feature>
<reference evidence="11 12" key="1">
    <citation type="submission" date="2023-10" db="EMBL/GenBank/DDBJ databases">
        <title>Two novel species belonging to the OM43/NOR5 clade.</title>
        <authorList>
            <person name="Park M."/>
        </authorList>
    </citation>
    <scope>NUCLEOTIDE SEQUENCE [LARGE SCALE GENOMIC DNA]</scope>
    <source>
        <strain evidence="11 12">IMCC43200</strain>
    </source>
</reference>
<keyword evidence="12" id="KW-1185">Reference proteome</keyword>
<dbReference type="PANTHER" id="PTHR42829">
    <property type="entry name" value="NADH-UBIQUINONE OXIDOREDUCTASE CHAIN 5"/>
    <property type="match status" value="1"/>
</dbReference>
<evidence type="ECO:0000256" key="3">
    <source>
        <dbReference type="ARBA" id="ARBA00022475"/>
    </source>
</evidence>
<dbReference type="Pfam" id="PF00361">
    <property type="entry name" value="Proton_antipo_M"/>
    <property type="match status" value="1"/>
</dbReference>
<feature type="transmembrane region" description="Helical" evidence="7">
    <location>
        <begin position="159"/>
        <end position="177"/>
    </location>
</feature>
<feature type="transmembrane region" description="Helical" evidence="7">
    <location>
        <begin position="384"/>
        <end position="401"/>
    </location>
</feature>
<dbReference type="InterPro" id="IPR003945">
    <property type="entry name" value="NU5C-like"/>
</dbReference>
<feature type="transmembrane region" description="Helical" evidence="7">
    <location>
        <begin position="197"/>
        <end position="213"/>
    </location>
</feature>
<keyword evidence="4 7" id="KW-0812">Transmembrane</keyword>
<keyword evidence="2 7" id="KW-0813">Transport</keyword>
<accession>A0ABZ0I5I6</accession>